<keyword evidence="1" id="KW-0732">Signal</keyword>
<accession>A0A369US29</accession>
<reference evidence="2 3" key="1">
    <citation type="submission" date="2018-07" db="EMBL/GenBank/DDBJ databases">
        <title>Dyella tabacisoli L4-6T, whole genome shotgun sequence.</title>
        <authorList>
            <person name="Zhou X.-K."/>
            <person name="Li W.-J."/>
            <person name="Duan Y.-Q."/>
        </authorList>
    </citation>
    <scope>NUCLEOTIDE SEQUENCE [LARGE SCALE GENOMIC DNA]</scope>
    <source>
        <strain evidence="2 3">L4-6</strain>
    </source>
</reference>
<evidence type="ECO:0000256" key="1">
    <source>
        <dbReference type="SAM" id="SignalP"/>
    </source>
</evidence>
<protein>
    <recommendedName>
        <fullName evidence="4">Adhesin</fullName>
    </recommendedName>
</protein>
<comment type="caution">
    <text evidence="2">The sequence shown here is derived from an EMBL/GenBank/DDBJ whole genome shotgun (WGS) entry which is preliminary data.</text>
</comment>
<dbReference type="Proteomes" id="UP000253782">
    <property type="component" value="Unassembled WGS sequence"/>
</dbReference>
<evidence type="ECO:0000313" key="3">
    <source>
        <dbReference type="Proteomes" id="UP000253782"/>
    </source>
</evidence>
<keyword evidence="3" id="KW-1185">Reference proteome</keyword>
<name>A0A369US29_9GAMM</name>
<dbReference type="RefSeq" id="WP_114843955.1">
    <property type="nucleotide sequence ID" value="NZ_JBHSPE010000001.1"/>
</dbReference>
<feature type="chain" id="PRO_5016645798" description="Adhesin" evidence="1">
    <location>
        <begin position="20"/>
        <end position="165"/>
    </location>
</feature>
<organism evidence="2 3">
    <name type="scientific">Dyella tabacisoli</name>
    <dbReference type="NCBI Taxonomy" id="2282381"/>
    <lineage>
        <taxon>Bacteria</taxon>
        <taxon>Pseudomonadati</taxon>
        <taxon>Pseudomonadota</taxon>
        <taxon>Gammaproteobacteria</taxon>
        <taxon>Lysobacterales</taxon>
        <taxon>Rhodanobacteraceae</taxon>
        <taxon>Dyella</taxon>
    </lineage>
</organism>
<sequence length="165" mass="17592">MKISAAIMASIMMVGLASAQQTTAPVVISPAKIVQDNLDSHFAVSQSIKKEVSFTCNGGKGSYSIDQEFDNDSGYYTLKVSRVTLDSVEVTSASLARINAELVGRTLIKGDFTKCNRLGVLIQLNINRLTSHGAPTTSQSATVNLEFAKGQLVGVTSENESCSKR</sequence>
<proteinExistence type="predicted"/>
<feature type="signal peptide" evidence="1">
    <location>
        <begin position="1"/>
        <end position="19"/>
    </location>
</feature>
<evidence type="ECO:0000313" key="2">
    <source>
        <dbReference type="EMBL" id="RDD83562.1"/>
    </source>
</evidence>
<evidence type="ECO:0008006" key="4">
    <source>
        <dbReference type="Google" id="ProtNLM"/>
    </source>
</evidence>
<dbReference type="AlphaFoldDB" id="A0A369US29"/>
<gene>
    <name evidence="2" type="ORF">DVJ77_03015</name>
</gene>
<dbReference type="EMBL" id="QQAH01000001">
    <property type="protein sequence ID" value="RDD83562.1"/>
    <property type="molecule type" value="Genomic_DNA"/>
</dbReference>